<dbReference type="OrthoDB" id="5801261at2"/>
<feature type="transmembrane region" description="Helical" evidence="5">
    <location>
        <begin position="32"/>
        <end position="50"/>
    </location>
</feature>
<feature type="transmembrane region" description="Helical" evidence="5">
    <location>
        <begin position="62"/>
        <end position="85"/>
    </location>
</feature>
<reference evidence="7 8" key="1">
    <citation type="submission" date="2011-10" db="EMBL/GenBank/DDBJ databases">
        <title>Genome Sequence of Commensalibacter intestini A911, isolated from Drosophila gut.</title>
        <authorList>
            <person name="Lee W.-J."/>
            <person name="Kim E.-K."/>
        </authorList>
    </citation>
    <scope>NUCLEOTIDE SEQUENCE [LARGE SCALE GENOMIC DNA]</scope>
    <source>
        <strain evidence="7 8">A911</strain>
    </source>
</reference>
<dbReference type="PATRIC" id="fig|1088868.3.peg.414"/>
<dbReference type="RefSeq" id="WP_008853402.1">
    <property type="nucleotide sequence ID" value="NZ_AGFR01000003.1"/>
</dbReference>
<dbReference type="InterPro" id="IPR051533">
    <property type="entry name" value="WaaL-like"/>
</dbReference>
<evidence type="ECO:0000259" key="6">
    <source>
        <dbReference type="Pfam" id="PF04932"/>
    </source>
</evidence>
<keyword evidence="3 5" id="KW-1133">Transmembrane helix</keyword>
<dbReference type="Pfam" id="PF04932">
    <property type="entry name" value="Wzy_C"/>
    <property type="match status" value="1"/>
</dbReference>
<dbReference type="EMBL" id="AGFR01000003">
    <property type="protein sequence ID" value="EHD14480.1"/>
    <property type="molecule type" value="Genomic_DNA"/>
</dbReference>
<gene>
    <name evidence="7" type="ORF">CIN_04120</name>
</gene>
<feature type="transmembrane region" description="Helical" evidence="5">
    <location>
        <begin position="385"/>
        <end position="401"/>
    </location>
</feature>
<proteinExistence type="predicted"/>
<dbReference type="InterPro" id="IPR007016">
    <property type="entry name" value="O-antigen_ligase-rel_domated"/>
</dbReference>
<name>G6EY92_9PROT</name>
<organism evidence="7 8">
    <name type="scientific">Commensalibacter intestini A911</name>
    <dbReference type="NCBI Taxonomy" id="1088868"/>
    <lineage>
        <taxon>Bacteria</taxon>
        <taxon>Pseudomonadati</taxon>
        <taxon>Pseudomonadota</taxon>
        <taxon>Alphaproteobacteria</taxon>
        <taxon>Acetobacterales</taxon>
        <taxon>Acetobacteraceae</taxon>
    </lineage>
</organism>
<feature type="transmembrane region" description="Helical" evidence="5">
    <location>
        <begin position="91"/>
        <end position="108"/>
    </location>
</feature>
<sequence>MYKNKKLSNFLEYTSIGATIILPIFLTHFRGIADGLIAYIAVCFLLYCLIKKEWEWTKQVWVMLAFAWWGWLVICTIPFGSFFGYDPNGNLLQAIGTMRFLLFVVSLQQWVLKENKYRKWLAYVISVCAIYILLNMLSQLIIGYNFLGMPRFYDGTLTGPYEHPRAAAPLSRILLPVTLSACAYLLYRFKGWTGQFYTLLCLLFTVAIMILAGQRMPFALFVFGLGVATVWLKHLRILALITAVITPVIILITAFVSPESFNHLVTHFVNQMANFSSSPYGLVYVRALVMGIMNPWAGLGYDAFKHACSNSIYFHGWPFWDINSGNGGGAIICLTHPHNHYLQAFIDAGIPGLLLFISVVVSVLVQLSKGLNVIATTRSEAVQKAWCVGLFAAVFIHEWPFSSTSNFVNMPLGGWFFLLLGMGLAYSWDYQSKIKESEKEHV</sequence>
<dbReference type="PANTHER" id="PTHR37422:SF13">
    <property type="entry name" value="LIPOPOLYSACCHARIDE BIOSYNTHESIS PROTEIN PA4999-RELATED"/>
    <property type="match status" value="1"/>
</dbReference>
<evidence type="ECO:0000313" key="8">
    <source>
        <dbReference type="Proteomes" id="UP000005939"/>
    </source>
</evidence>
<evidence type="ECO:0000313" key="7">
    <source>
        <dbReference type="EMBL" id="EHD14480.1"/>
    </source>
</evidence>
<evidence type="ECO:0000256" key="5">
    <source>
        <dbReference type="SAM" id="Phobius"/>
    </source>
</evidence>
<dbReference type="PANTHER" id="PTHR37422">
    <property type="entry name" value="TEICHURONIC ACID BIOSYNTHESIS PROTEIN TUAE"/>
    <property type="match status" value="1"/>
</dbReference>
<feature type="transmembrane region" description="Helical" evidence="5">
    <location>
        <begin position="7"/>
        <end position="26"/>
    </location>
</feature>
<evidence type="ECO:0000256" key="4">
    <source>
        <dbReference type="ARBA" id="ARBA00023136"/>
    </source>
</evidence>
<feature type="transmembrane region" description="Helical" evidence="5">
    <location>
        <begin position="407"/>
        <end position="428"/>
    </location>
</feature>
<evidence type="ECO:0000256" key="2">
    <source>
        <dbReference type="ARBA" id="ARBA00022692"/>
    </source>
</evidence>
<accession>G6EY92</accession>
<evidence type="ECO:0000256" key="3">
    <source>
        <dbReference type="ARBA" id="ARBA00022989"/>
    </source>
</evidence>
<dbReference type="eggNOG" id="COG3307">
    <property type="taxonomic scope" value="Bacteria"/>
</dbReference>
<feature type="transmembrane region" description="Helical" evidence="5">
    <location>
        <begin position="237"/>
        <end position="256"/>
    </location>
</feature>
<comment type="caution">
    <text evidence="7">The sequence shown here is derived from an EMBL/GenBank/DDBJ whole genome shotgun (WGS) entry which is preliminary data.</text>
</comment>
<protein>
    <recommendedName>
        <fullName evidence="6">O-antigen ligase-related domain-containing protein</fullName>
    </recommendedName>
</protein>
<keyword evidence="4 5" id="KW-0472">Membrane</keyword>
<dbReference type="Proteomes" id="UP000005939">
    <property type="component" value="Unassembled WGS sequence"/>
</dbReference>
<comment type="subcellular location">
    <subcellularLocation>
        <location evidence="1">Membrane</location>
        <topology evidence="1">Multi-pass membrane protein</topology>
    </subcellularLocation>
</comment>
<feature type="transmembrane region" description="Helical" evidence="5">
    <location>
        <begin position="120"/>
        <end position="146"/>
    </location>
</feature>
<dbReference type="AlphaFoldDB" id="G6EY92"/>
<dbReference type="GO" id="GO:0016020">
    <property type="term" value="C:membrane"/>
    <property type="evidence" value="ECO:0007669"/>
    <property type="project" value="UniProtKB-SubCell"/>
</dbReference>
<feature type="transmembrane region" description="Helical" evidence="5">
    <location>
        <begin position="194"/>
        <end position="210"/>
    </location>
</feature>
<feature type="transmembrane region" description="Helical" evidence="5">
    <location>
        <begin position="344"/>
        <end position="365"/>
    </location>
</feature>
<feature type="domain" description="O-antigen ligase-related" evidence="6">
    <location>
        <begin position="201"/>
        <end position="357"/>
    </location>
</feature>
<evidence type="ECO:0000256" key="1">
    <source>
        <dbReference type="ARBA" id="ARBA00004141"/>
    </source>
</evidence>
<keyword evidence="2 5" id="KW-0812">Transmembrane</keyword>
<dbReference type="STRING" id="1088868.CIN_04120"/>